<evidence type="ECO:0000256" key="8">
    <source>
        <dbReference type="ARBA" id="ARBA00023239"/>
    </source>
</evidence>
<dbReference type="InterPro" id="IPR000836">
    <property type="entry name" value="PRTase_dom"/>
</dbReference>
<organism evidence="12 13">
    <name type="scientific">Candidatus Falkowbacteria bacterium HGW-Falkowbacteria-2</name>
    <dbReference type="NCBI Taxonomy" id="2013769"/>
    <lineage>
        <taxon>Bacteria</taxon>
        <taxon>Candidatus Falkowiibacteriota</taxon>
    </lineage>
</organism>
<keyword evidence="7 10" id="KW-0665">Pyrimidine biosynthesis</keyword>
<evidence type="ECO:0000256" key="3">
    <source>
        <dbReference type="ARBA" id="ARBA00008847"/>
    </source>
</evidence>
<dbReference type="SUPFAM" id="SSF53271">
    <property type="entry name" value="PRTase-like"/>
    <property type="match status" value="1"/>
</dbReference>
<feature type="binding site" evidence="10">
    <location>
        <position position="97"/>
    </location>
    <ligand>
        <name>5-phospho-alpha-D-ribose 1-diphosphate</name>
        <dbReference type="ChEBI" id="CHEBI:58017"/>
        <note>ligand shared between dimeric partners</note>
    </ligand>
</feature>
<keyword evidence="8" id="KW-0456">Lyase</keyword>
<dbReference type="InterPro" id="IPR011995">
    <property type="entry name" value="OMPdecase_type-2"/>
</dbReference>
<dbReference type="GO" id="GO:0000287">
    <property type="term" value="F:magnesium ion binding"/>
    <property type="evidence" value="ECO:0007669"/>
    <property type="project" value="UniProtKB-UniRule"/>
</dbReference>
<gene>
    <name evidence="12" type="primary">pyrF</name>
    <name evidence="10" type="synonym">pyrE</name>
    <name evidence="12" type="ORF">CVU83_01510</name>
</gene>
<evidence type="ECO:0000256" key="7">
    <source>
        <dbReference type="ARBA" id="ARBA00022975"/>
    </source>
</evidence>
<comment type="similarity">
    <text evidence="3">Belongs to the OMP decarboxylase family. Type 2 subfamily.</text>
</comment>
<accession>A0A2N2E1F1</accession>
<sequence length="511" mass="56495">MKEKLVELLWENNIIGVNFQEPVTFKSGIRSPIYCDFRKIQAHSELRSLVATLLAEMIGPDVDGIIGVATGALSHSSILGHILNLPIGYVRPDSKPKDHGLKKLIEGMDVSGQNIVVVEDLVSTAGSLINNAKIVEMHNAKRIELLSIFSYDMEISKRELQEAGYSFKSLLTIHDLMPVLMKNLSAEECISLEDWVEAPEKWFDLYKHTFDLGFLTTLRRNSQSIICMGIDPVVDALPFEYSKDGIAGAVQFFIDLLQQMKARDVMPGMFKLNDGFYAKYPSGYPALARLLNSLTEIDTMGFNFSYPPVIADAKRADIGKSSQNYAEQYLGNTRWSGITIAPYMGEDSIMPFAKFCNKNNAKGVYILNKTSNPGSKDFQMLKMADGRFMYQHVTDKIIEWAKGRPGVGAVVGGNSLEELAVIMKAYTGKNIPLLIPGVGAQGGSAKDVANVARETNFELSLIRINSSSGLTHPWYKKPGDTIPAANECFELCINELQKLNEEVGLTEAVLV</sequence>
<keyword evidence="4 10" id="KW-0328">Glycosyltransferase</keyword>
<dbReference type="PANTHER" id="PTHR43375:SF1">
    <property type="entry name" value="OROTIDINE 5'-PHOSPHATE DECARBOXYLASE"/>
    <property type="match status" value="1"/>
</dbReference>
<comment type="caution">
    <text evidence="10">Lacks conserved residue(s) required for the propagation of feature annotation.</text>
</comment>
<dbReference type="HAMAP" id="MF_01208">
    <property type="entry name" value="PyrE"/>
    <property type="match status" value="1"/>
</dbReference>
<dbReference type="Gene3D" id="3.20.20.70">
    <property type="entry name" value="Aldolase class I"/>
    <property type="match status" value="1"/>
</dbReference>
<dbReference type="GO" id="GO:0006207">
    <property type="term" value="P:'de novo' pyrimidine nucleobase biosynthetic process"/>
    <property type="evidence" value="ECO:0007669"/>
    <property type="project" value="InterPro"/>
</dbReference>
<evidence type="ECO:0000256" key="6">
    <source>
        <dbReference type="ARBA" id="ARBA00022793"/>
    </source>
</evidence>
<dbReference type="InterPro" id="IPR029057">
    <property type="entry name" value="PRTase-like"/>
</dbReference>
<comment type="catalytic activity">
    <reaction evidence="10">
        <text>orotidine 5'-phosphate + diphosphate = orotate + 5-phospho-alpha-D-ribose 1-diphosphate</text>
        <dbReference type="Rhea" id="RHEA:10380"/>
        <dbReference type="ChEBI" id="CHEBI:30839"/>
        <dbReference type="ChEBI" id="CHEBI:33019"/>
        <dbReference type="ChEBI" id="CHEBI:57538"/>
        <dbReference type="ChEBI" id="CHEBI:58017"/>
        <dbReference type="EC" id="2.4.2.10"/>
    </reaction>
</comment>
<keyword evidence="6" id="KW-0210">Decarboxylase</keyword>
<dbReference type="Pfam" id="PF00156">
    <property type="entry name" value="Pribosyltran"/>
    <property type="match status" value="1"/>
</dbReference>
<feature type="binding site" evidence="10">
    <location>
        <position position="99"/>
    </location>
    <ligand>
        <name>5-phospho-alpha-D-ribose 1-diphosphate</name>
        <dbReference type="ChEBI" id="CHEBI:58017"/>
        <note>ligand shared between dimeric partners</note>
    </ligand>
</feature>
<dbReference type="InterPro" id="IPR023031">
    <property type="entry name" value="OPRT"/>
</dbReference>
<evidence type="ECO:0000256" key="9">
    <source>
        <dbReference type="ARBA" id="ARBA00049157"/>
    </source>
</evidence>
<dbReference type="UniPathway" id="UPA00070">
    <property type="reaction ID" value="UER00119"/>
</dbReference>
<dbReference type="AlphaFoldDB" id="A0A2N2E1F1"/>
<evidence type="ECO:0000256" key="1">
    <source>
        <dbReference type="ARBA" id="ARBA00004861"/>
    </source>
</evidence>
<protein>
    <recommendedName>
        <fullName evidence="10">Orotate phosphoribosyltransferase</fullName>
        <shortName evidence="10">OPRT</shortName>
        <shortName evidence="10">OPRTase</shortName>
        <ecNumber evidence="10">2.4.2.10</ecNumber>
    </recommendedName>
</protein>
<dbReference type="Gene3D" id="3.40.50.2020">
    <property type="match status" value="1"/>
</dbReference>
<evidence type="ECO:0000256" key="2">
    <source>
        <dbReference type="ARBA" id="ARBA00004889"/>
    </source>
</evidence>
<dbReference type="NCBIfam" id="TIGR02127">
    <property type="entry name" value="pyrF_sub2"/>
    <property type="match status" value="1"/>
</dbReference>
<dbReference type="InterPro" id="IPR001754">
    <property type="entry name" value="OMPdeCOase_dom"/>
</dbReference>
<comment type="pathway">
    <text evidence="2 10">Pyrimidine metabolism; UMP biosynthesis via de novo pathway; UMP from orotate: step 1/2.</text>
</comment>
<dbReference type="Proteomes" id="UP000233325">
    <property type="component" value="Unassembled WGS sequence"/>
</dbReference>
<feature type="binding site" evidence="10">
    <location>
        <position position="123"/>
    </location>
    <ligand>
        <name>orotate</name>
        <dbReference type="ChEBI" id="CHEBI:30839"/>
    </ligand>
</feature>
<proteinExistence type="inferred from homology"/>
<dbReference type="PANTHER" id="PTHR43375">
    <property type="entry name" value="OROTIDINE 5'-PHOSPHATE DECARBOXYLASE"/>
    <property type="match status" value="1"/>
</dbReference>
<dbReference type="GO" id="GO:0044205">
    <property type="term" value="P:'de novo' UMP biosynthetic process"/>
    <property type="evidence" value="ECO:0007669"/>
    <property type="project" value="UniProtKB-UniRule"/>
</dbReference>
<comment type="similarity">
    <text evidence="10">Belongs to the purine/pyrimidine phosphoribosyltransferase family. PyrE subfamily.</text>
</comment>
<dbReference type="SMART" id="SM00934">
    <property type="entry name" value="OMPdecase"/>
    <property type="match status" value="1"/>
</dbReference>
<evidence type="ECO:0000256" key="5">
    <source>
        <dbReference type="ARBA" id="ARBA00022679"/>
    </source>
</evidence>
<feature type="binding site" description="in other chain" evidence="10">
    <location>
        <position position="26"/>
    </location>
    <ligand>
        <name>5-phospho-alpha-D-ribose 1-diphosphate</name>
        <dbReference type="ChEBI" id="CHEBI:58017"/>
        <note>ligand shared between dimeric partners</note>
    </ligand>
</feature>
<comment type="catalytic activity">
    <reaction evidence="9">
        <text>orotidine 5'-phosphate + H(+) = UMP + CO2</text>
        <dbReference type="Rhea" id="RHEA:11596"/>
        <dbReference type="ChEBI" id="CHEBI:15378"/>
        <dbReference type="ChEBI" id="CHEBI:16526"/>
        <dbReference type="ChEBI" id="CHEBI:57538"/>
        <dbReference type="ChEBI" id="CHEBI:57865"/>
        <dbReference type="EC" id="4.1.1.23"/>
    </reaction>
</comment>
<dbReference type="Pfam" id="PF00215">
    <property type="entry name" value="OMPdecase"/>
    <property type="match status" value="1"/>
</dbReference>
<dbReference type="InterPro" id="IPR013785">
    <property type="entry name" value="Aldolase_TIM"/>
</dbReference>
<dbReference type="EMBL" id="PHAH01000015">
    <property type="protein sequence ID" value="PKM88564.1"/>
    <property type="molecule type" value="Genomic_DNA"/>
</dbReference>
<comment type="subunit">
    <text evidence="10">Homodimer.</text>
</comment>
<dbReference type="GO" id="GO:0004590">
    <property type="term" value="F:orotidine-5'-phosphate decarboxylase activity"/>
    <property type="evidence" value="ECO:0007669"/>
    <property type="project" value="UniProtKB-UniRule"/>
</dbReference>
<evidence type="ECO:0000256" key="4">
    <source>
        <dbReference type="ARBA" id="ARBA00022676"/>
    </source>
</evidence>
<reference evidence="12 13" key="1">
    <citation type="journal article" date="2017" name="ISME J.">
        <title>Potential for microbial H2 and metal transformations associated with novel bacteria and archaea in deep terrestrial subsurface sediments.</title>
        <authorList>
            <person name="Hernsdorf A.W."/>
            <person name="Amano Y."/>
            <person name="Miyakawa K."/>
            <person name="Ise K."/>
            <person name="Suzuki Y."/>
            <person name="Anantharaman K."/>
            <person name="Probst A."/>
            <person name="Burstein D."/>
            <person name="Thomas B.C."/>
            <person name="Banfield J.F."/>
        </authorList>
    </citation>
    <scope>NUCLEOTIDE SEQUENCE [LARGE SCALE GENOMIC DNA]</scope>
    <source>
        <strain evidence="12">HGW-Falkowbacteria-2</strain>
    </source>
</reference>
<comment type="cofactor">
    <cofactor evidence="10">
        <name>Mg(2+)</name>
        <dbReference type="ChEBI" id="CHEBI:18420"/>
    </cofactor>
</comment>
<dbReference type="SUPFAM" id="SSF51366">
    <property type="entry name" value="Ribulose-phoshate binding barrel"/>
    <property type="match status" value="1"/>
</dbReference>
<dbReference type="InterPro" id="IPR011060">
    <property type="entry name" value="RibuloseP-bd_barrel"/>
</dbReference>
<evidence type="ECO:0000313" key="13">
    <source>
        <dbReference type="Proteomes" id="UP000233325"/>
    </source>
</evidence>
<evidence type="ECO:0000259" key="11">
    <source>
        <dbReference type="SMART" id="SM00934"/>
    </source>
</evidence>
<comment type="pathway">
    <text evidence="1">Pyrimidine metabolism; UMP biosynthesis via de novo pathway; UMP from orotate: step 2/2.</text>
</comment>
<keyword evidence="5 10" id="KW-0808">Transferase</keyword>
<keyword evidence="10" id="KW-0460">Magnesium</keyword>
<comment type="function">
    <text evidence="10">Catalyzes the transfer of a ribosyl phosphate group from 5-phosphoribose 1-diphosphate to orotate, leading to the formation of orotidine monophosphate (OMP).</text>
</comment>
<feature type="binding site" description="in other chain" evidence="10">
    <location>
        <begin position="119"/>
        <end position="127"/>
    </location>
    <ligand>
        <name>5-phospho-alpha-D-ribose 1-diphosphate</name>
        <dbReference type="ChEBI" id="CHEBI:58017"/>
        <note>ligand shared between dimeric partners</note>
    </ligand>
</feature>
<dbReference type="CDD" id="cd06223">
    <property type="entry name" value="PRTases_typeI"/>
    <property type="match status" value="1"/>
</dbReference>
<evidence type="ECO:0000256" key="10">
    <source>
        <dbReference type="HAMAP-Rule" id="MF_01208"/>
    </source>
</evidence>
<feature type="domain" description="Orotidine 5'-phosphate decarboxylase" evidence="11">
    <location>
        <begin position="225"/>
        <end position="477"/>
    </location>
</feature>
<dbReference type="EC" id="2.4.2.10" evidence="10"/>
<dbReference type="GO" id="GO:0004588">
    <property type="term" value="F:orotate phosphoribosyltransferase activity"/>
    <property type="evidence" value="ECO:0007669"/>
    <property type="project" value="UniProtKB-UniRule"/>
</dbReference>
<comment type="caution">
    <text evidence="12">The sequence shown here is derived from an EMBL/GenBank/DDBJ whole genome shotgun (WGS) entry which is preliminary data.</text>
</comment>
<evidence type="ECO:0000313" key="12">
    <source>
        <dbReference type="EMBL" id="PKM88564.1"/>
    </source>
</evidence>
<name>A0A2N2E1F1_9BACT</name>